<organism evidence="1 2">
    <name type="scientific">Clostridium disporicum</name>
    <dbReference type="NCBI Taxonomy" id="84024"/>
    <lineage>
        <taxon>Bacteria</taxon>
        <taxon>Bacillati</taxon>
        <taxon>Bacillota</taxon>
        <taxon>Clostridia</taxon>
        <taxon>Eubacteriales</taxon>
        <taxon>Clostridiaceae</taxon>
        <taxon>Clostridium</taxon>
    </lineage>
</organism>
<proteinExistence type="predicted"/>
<protein>
    <submittedName>
        <fullName evidence="1">Uncharacterized protein</fullName>
    </submittedName>
</protein>
<accession>A0A174GRE5</accession>
<dbReference type="EMBL" id="CYZV01000036">
    <property type="protein sequence ID" value="CUO63419.1"/>
    <property type="molecule type" value="Genomic_DNA"/>
</dbReference>
<evidence type="ECO:0000313" key="2">
    <source>
        <dbReference type="Proteomes" id="UP000095558"/>
    </source>
</evidence>
<dbReference type="OrthoDB" id="1918303at2"/>
<dbReference type="GeneID" id="83012165"/>
<gene>
    <name evidence="1" type="ORF">ERS852470_02905</name>
</gene>
<reference evidence="1 2" key="1">
    <citation type="submission" date="2015-09" db="EMBL/GenBank/DDBJ databases">
        <authorList>
            <consortium name="Pathogen Informatics"/>
        </authorList>
    </citation>
    <scope>NUCLEOTIDE SEQUENCE [LARGE SCALE GENOMIC DNA]</scope>
    <source>
        <strain evidence="1 2">2789STDY5834855</strain>
    </source>
</reference>
<evidence type="ECO:0000313" key="1">
    <source>
        <dbReference type="EMBL" id="CUO63419.1"/>
    </source>
</evidence>
<dbReference type="Proteomes" id="UP000095558">
    <property type="component" value="Unassembled WGS sequence"/>
</dbReference>
<name>A0A174GRE5_9CLOT</name>
<sequence length="104" mass="11935">MAKISKTYTIEEETLNIVRENKEDRNLSSDSASLERIVLEWAVLKGNNNGTSNVHSNIDINKIVEKVLDRLQEDNKKKCEEISVDKENTDYENSINELLNDIPD</sequence>
<dbReference type="RefSeq" id="WP_042398897.1">
    <property type="nucleotide sequence ID" value="NZ_CYZV01000036.1"/>
</dbReference>
<dbReference type="AlphaFoldDB" id="A0A174GRE5"/>